<evidence type="ECO:0000313" key="2">
    <source>
        <dbReference type="Proteomes" id="UP001054945"/>
    </source>
</evidence>
<sequence length="85" mass="10047">MGSHSGKYCQPHYVRQSVLSAGSAPVMLSKTHQPLFRVIRRYEIRELRFPTRRIEWCCQYRAQITYAEKTLNKCLCVLFDYSSLE</sequence>
<organism evidence="1 2">
    <name type="scientific">Caerostris extrusa</name>
    <name type="common">Bark spider</name>
    <name type="synonym">Caerostris bankana</name>
    <dbReference type="NCBI Taxonomy" id="172846"/>
    <lineage>
        <taxon>Eukaryota</taxon>
        <taxon>Metazoa</taxon>
        <taxon>Ecdysozoa</taxon>
        <taxon>Arthropoda</taxon>
        <taxon>Chelicerata</taxon>
        <taxon>Arachnida</taxon>
        <taxon>Araneae</taxon>
        <taxon>Araneomorphae</taxon>
        <taxon>Entelegynae</taxon>
        <taxon>Araneoidea</taxon>
        <taxon>Araneidae</taxon>
        <taxon>Caerostris</taxon>
    </lineage>
</organism>
<protein>
    <submittedName>
        <fullName evidence="1">Uncharacterized protein</fullName>
    </submittedName>
</protein>
<comment type="caution">
    <text evidence="1">The sequence shown here is derived from an EMBL/GenBank/DDBJ whole genome shotgun (WGS) entry which is preliminary data.</text>
</comment>
<proteinExistence type="predicted"/>
<evidence type="ECO:0000313" key="1">
    <source>
        <dbReference type="EMBL" id="GIX72212.1"/>
    </source>
</evidence>
<name>A0AAV4MJ41_CAEEX</name>
<gene>
    <name evidence="1" type="ORF">CEXT_775361</name>
</gene>
<keyword evidence="2" id="KW-1185">Reference proteome</keyword>
<reference evidence="1 2" key="1">
    <citation type="submission" date="2021-06" db="EMBL/GenBank/DDBJ databases">
        <title>Caerostris extrusa draft genome.</title>
        <authorList>
            <person name="Kono N."/>
            <person name="Arakawa K."/>
        </authorList>
    </citation>
    <scope>NUCLEOTIDE SEQUENCE [LARGE SCALE GENOMIC DNA]</scope>
</reference>
<dbReference type="EMBL" id="BPLR01002291">
    <property type="protein sequence ID" value="GIX72212.1"/>
    <property type="molecule type" value="Genomic_DNA"/>
</dbReference>
<dbReference type="Proteomes" id="UP001054945">
    <property type="component" value="Unassembled WGS sequence"/>
</dbReference>
<accession>A0AAV4MJ41</accession>
<dbReference type="AlphaFoldDB" id="A0AAV4MJ41"/>